<dbReference type="SUPFAM" id="SSF111474">
    <property type="entry name" value="Coronavirus S2 glycoprotein"/>
    <property type="match status" value="1"/>
</dbReference>
<dbReference type="InterPro" id="IPR009293">
    <property type="entry name" value="UPF0478"/>
</dbReference>
<feature type="transmembrane region" description="Helical" evidence="1">
    <location>
        <begin position="6"/>
        <end position="27"/>
    </location>
</feature>
<dbReference type="PANTHER" id="PTHR40070:SF1">
    <property type="entry name" value="UPF0478 PROTEIN YTXG"/>
    <property type="match status" value="1"/>
</dbReference>
<dbReference type="Proteomes" id="UP000199488">
    <property type="component" value="Unassembled WGS sequence"/>
</dbReference>
<keyword evidence="1" id="KW-1133">Transmembrane helix</keyword>
<keyword evidence="1" id="KW-0812">Transmembrane</keyword>
<evidence type="ECO:0000256" key="1">
    <source>
        <dbReference type="SAM" id="Phobius"/>
    </source>
</evidence>
<dbReference type="AlphaFoldDB" id="A0A1H2VF87"/>
<dbReference type="STRING" id="1122204.SAMN05421781_2057"/>
<protein>
    <submittedName>
        <fullName evidence="2">Uncharacterized protein YoxC, contains an MCP-like domain</fullName>
    </submittedName>
</protein>
<dbReference type="Pfam" id="PF06103">
    <property type="entry name" value="DUF948"/>
    <property type="match status" value="1"/>
</dbReference>
<keyword evidence="3" id="KW-1185">Reference proteome</keyword>
<dbReference type="InterPro" id="IPR043473">
    <property type="entry name" value="S2_sf_CoV"/>
</dbReference>
<dbReference type="RefSeq" id="WP_022793207.1">
    <property type="nucleotide sequence ID" value="NZ_FNNC01000004.1"/>
</dbReference>
<dbReference type="PANTHER" id="PTHR40070">
    <property type="entry name" value="UPF0478 PROTEIN YTXG"/>
    <property type="match status" value="1"/>
</dbReference>
<dbReference type="EMBL" id="FNNC01000004">
    <property type="protein sequence ID" value="SDW66880.1"/>
    <property type="molecule type" value="Genomic_DNA"/>
</dbReference>
<gene>
    <name evidence="2" type="ORF">SAMN05421781_2057</name>
</gene>
<name>A0A1H2VF87_9BACI</name>
<dbReference type="OrthoDB" id="2437843at2"/>
<proteinExistence type="predicted"/>
<accession>A0A1H2VF87</accession>
<reference evidence="2 3" key="1">
    <citation type="submission" date="2016-10" db="EMBL/GenBank/DDBJ databases">
        <authorList>
            <person name="de Groot N.N."/>
        </authorList>
    </citation>
    <scope>NUCLEOTIDE SEQUENCE [LARGE SCALE GENOMIC DNA]</scope>
    <source>
        <strain evidence="2 3">DSM 23126</strain>
    </source>
</reference>
<evidence type="ECO:0000313" key="2">
    <source>
        <dbReference type="EMBL" id="SDW66880.1"/>
    </source>
</evidence>
<evidence type="ECO:0000313" key="3">
    <source>
        <dbReference type="Proteomes" id="UP000199488"/>
    </source>
</evidence>
<keyword evidence="1" id="KW-0472">Membrane</keyword>
<sequence>MDMIGGIALLIIAVAFAVLVIFLARVLSNLTKTLNGVNETVDKLPEQLDQVMNQSELILHNSNETILDVNEKLHSLSPLFYIVGDAGEASRKLTSSLVDMTAGMKRSSTEGKGKVNEQALGGLYGSLALGYYMYQKRQAIKDWKEENTGNA</sequence>
<organism evidence="2 3">
    <name type="scientific">Marinococcus luteus</name>
    <dbReference type="NCBI Taxonomy" id="1122204"/>
    <lineage>
        <taxon>Bacteria</taxon>
        <taxon>Bacillati</taxon>
        <taxon>Bacillota</taxon>
        <taxon>Bacilli</taxon>
        <taxon>Bacillales</taxon>
        <taxon>Bacillaceae</taxon>
        <taxon>Marinococcus</taxon>
    </lineage>
</organism>